<reference evidence="1 2" key="1">
    <citation type="submission" date="2020-08" db="EMBL/GenBank/DDBJ databases">
        <title>Genomic Encyclopedia of Type Strains, Phase III (KMG-III): the genomes of soil and plant-associated and newly described type strains.</title>
        <authorList>
            <person name="Whitman W."/>
        </authorList>
    </citation>
    <scope>NUCLEOTIDE SEQUENCE [LARGE SCALE GENOMIC DNA]</scope>
    <source>
        <strain evidence="1 2">CECT 8075</strain>
    </source>
</reference>
<dbReference type="Pfam" id="PF09365">
    <property type="entry name" value="DUF2461"/>
    <property type="match status" value="1"/>
</dbReference>
<dbReference type="PIRSF" id="PIRSF028451">
    <property type="entry name" value="UCP028451"/>
    <property type="match status" value="1"/>
</dbReference>
<dbReference type="InterPro" id="IPR015996">
    <property type="entry name" value="UCP028451"/>
</dbReference>
<dbReference type="RefSeq" id="WP_184305792.1">
    <property type="nucleotide sequence ID" value="NZ_JACHXU010000010.1"/>
</dbReference>
<dbReference type="InterPro" id="IPR012808">
    <property type="entry name" value="CHP02453"/>
</dbReference>
<evidence type="ECO:0000313" key="1">
    <source>
        <dbReference type="EMBL" id="MBB3207469.1"/>
    </source>
</evidence>
<dbReference type="PANTHER" id="PTHR36452">
    <property type="entry name" value="CHROMOSOME 12, WHOLE GENOME SHOTGUN SEQUENCE"/>
    <property type="match status" value="1"/>
</dbReference>
<dbReference type="AlphaFoldDB" id="A0A7W5E0B1"/>
<dbReference type="PANTHER" id="PTHR36452:SF1">
    <property type="entry name" value="DUF2461 DOMAIN-CONTAINING PROTEIN"/>
    <property type="match status" value="1"/>
</dbReference>
<dbReference type="Proteomes" id="UP000536179">
    <property type="component" value="Unassembled WGS sequence"/>
</dbReference>
<protein>
    <submittedName>
        <fullName evidence="1">Uncharacterized protein (TIGR02453 family)</fullName>
    </submittedName>
</protein>
<sequence>MAVASPISTGLFEFLDDLARNNNRDWFATNKERYERDLRKPVLDLIGQLEAPLRRSAPMLQVVAKRSGGSLMRIHRDTRFSKDKTPYKTNVGISLRHQADKDIHAPGAYVHLAYDECFVAAGSWRPQRETLAAIRHAIDQDPKAWRKARDQRKFRSSFEIAGESLKTSPRDYDKNHPEIIDLRRIDFIAVSPLTRDDFLQPDIVKRIVGLIRDVKPWMRFLCDAIDVPY</sequence>
<dbReference type="NCBIfam" id="TIGR02453">
    <property type="entry name" value="TIGR02453 family protein"/>
    <property type="match status" value="1"/>
</dbReference>
<organism evidence="1 2">
    <name type="scientific">Aporhodopirellula rubra</name>
    <dbReference type="NCBI Taxonomy" id="980271"/>
    <lineage>
        <taxon>Bacteria</taxon>
        <taxon>Pseudomonadati</taxon>
        <taxon>Planctomycetota</taxon>
        <taxon>Planctomycetia</taxon>
        <taxon>Pirellulales</taxon>
        <taxon>Pirellulaceae</taxon>
        <taxon>Aporhodopirellula</taxon>
    </lineage>
</organism>
<gene>
    <name evidence="1" type="ORF">FHS27_003290</name>
</gene>
<proteinExistence type="predicted"/>
<name>A0A7W5E0B1_9BACT</name>
<comment type="caution">
    <text evidence="1">The sequence shown here is derived from an EMBL/GenBank/DDBJ whole genome shotgun (WGS) entry which is preliminary data.</text>
</comment>
<keyword evidence="2" id="KW-1185">Reference proteome</keyword>
<evidence type="ECO:0000313" key="2">
    <source>
        <dbReference type="Proteomes" id="UP000536179"/>
    </source>
</evidence>
<accession>A0A7W5E0B1</accession>
<dbReference type="EMBL" id="JACHXU010000010">
    <property type="protein sequence ID" value="MBB3207469.1"/>
    <property type="molecule type" value="Genomic_DNA"/>
</dbReference>